<feature type="domain" description="AMP-dependent synthetase/ligase" evidence="3">
    <location>
        <begin position="8"/>
        <end position="371"/>
    </location>
</feature>
<reference evidence="5 6" key="1">
    <citation type="submission" date="2020-02" db="EMBL/GenBank/DDBJ databases">
        <title>Whole-genome analyses of novel actinobacteria.</title>
        <authorList>
            <person name="Sahin N."/>
            <person name="Tokatli A."/>
        </authorList>
    </citation>
    <scope>NUCLEOTIDE SEQUENCE [LARGE SCALE GENOMIC DNA]</scope>
    <source>
        <strain evidence="5 6">YC504</strain>
    </source>
</reference>
<dbReference type="InterPro" id="IPR042099">
    <property type="entry name" value="ANL_N_sf"/>
</dbReference>
<dbReference type="NCBIfam" id="NF004837">
    <property type="entry name" value="PRK06187.1"/>
    <property type="match status" value="1"/>
</dbReference>
<accession>A0A6G4X9C9</accession>
<evidence type="ECO:0000259" key="4">
    <source>
        <dbReference type="Pfam" id="PF13193"/>
    </source>
</evidence>
<dbReference type="Gene3D" id="3.30.300.30">
    <property type="match status" value="1"/>
</dbReference>
<dbReference type="InterPro" id="IPR020845">
    <property type="entry name" value="AMP-binding_CS"/>
</dbReference>
<comment type="caution">
    <text evidence="5">The sequence shown here is derived from an EMBL/GenBank/DDBJ whole genome shotgun (WGS) entry which is preliminary data.</text>
</comment>
<dbReference type="AlphaFoldDB" id="A0A6G4X9C9"/>
<dbReference type="CDD" id="cd17631">
    <property type="entry name" value="FACL_FadD13-like"/>
    <property type="match status" value="1"/>
</dbReference>
<dbReference type="PANTHER" id="PTHR43767">
    <property type="entry name" value="LONG-CHAIN-FATTY-ACID--COA LIGASE"/>
    <property type="match status" value="1"/>
</dbReference>
<dbReference type="Pfam" id="PF13193">
    <property type="entry name" value="AMP-binding_C"/>
    <property type="match status" value="1"/>
</dbReference>
<gene>
    <name evidence="5" type="ORF">G6045_00355</name>
</gene>
<proteinExistence type="inferred from homology"/>
<keyword evidence="6" id="KW-1185">Reference proteome</keyword>
<evidence type="ECO:0000256" key="2">
    <source>
        <dbReference type="ARBA" id="ARBA00022598"/>
    </source>
</evidence>
<organism evidence="5 6">
    <name type="scientific">Streptomyces mesophilus</name>
    <dbReference type="NCBI Taxonomy" id="1775132"/>
    <lineage>
        <taxon>Bacteria</taxon>
        <taxon>Bacillati</taxon>
        <taxon>Actinomycetota</taxon>
        <taxon>Actinomycetes</taxon>
        <taxon>Kitasatosporales</taxon>
        <taxon>Streptomycetaceae</taxon>
        <taxon>Streptomyces</taxon>
    </lineage>
</organism>
<evidence type="ECO:0000313" key="5">
    <source>
        <dbReference type="EMBL" id="NGO74146.1"/>
    </source>
</evidence>
<dbReference type="PROSITE" id="PS00455">
    <property type="entry name" value="AMP_BINDING"/>
    <property type="match status" value="1"/>
</dbReference>
<dbReference type="PANTHER" id="PTHR43767:SF1">
    <property type="entry name" value="NONRIBOSOMAL PEPTIDE SYNTHASE PES1 (EUROFUNG)-RELATED"/>
    <property type="match status" value="1"/>
</dbReference>
<dbReference type="InterPro" id="IPR050237">
    <property type="entry name" value="ATP-dep_AMP-bd_enzyme"/>
</dbReference>
<dbReference type="InterPro" id="IPR000873">
    <property type="entry name" value="AMP-dep_synth/lig_dom"/>
</dbReference>
<dbReference type="SUPFAM" id="SSF56801">
    <property type="entry name" value="Acetyl-CoA synthetase-like"/>
    <property type="match status" value="1"/>
</dbReference>
<dbReference type="GO" id="GO:0016878">
    <property type="term" value="F:acid-thiol ligase activity"/>
    <property type="evidence" value="ECO:0007669"/>
    <property type="project" value="UniProtKB-ARBA"/>
</dbReference>
<dbReference type="Pfam" id="PF00501">
    <property type="entry name" value="AMP-binding"/>
    <property type="match status" value="1"/>
</dbReference>
<evidence type="ECO:0000259" key="3">
    <source>
        <dbReference type="Pfam" id="PF00501"/>
    </source>
</evidence>
<keyword evidence="2 5" id="KW-0436">Ligase</keyword>
<dbReference type="InterPro" id="IPR045851">
    <property type="entry name" value="AMP-bd_C_sf"/>
</dbReference>
<feature type="domain" description="AMP-binding enzyme C-terminal" evidence="4">
    <location>
        <begin position="421"/>
        <end position="496"/>
    </location>
</feature>
<dbReference type="RefSeq" id="WP_165329668.1">
    <property type="nucleotide sequence ID" value="NZ_JAAKZW010000001.1"/>
</dbReference>
<dbReference type="InterPro" id="IPR025110">
    <property type="entry name" value="AMP-bd_C"/>
</dbReference>
<protein>
    <submittedName>
        <fullName evidence="5">Long-chain fatty acid--CoA ligase</fullName>
    </submittedName>
</protein>
<dbReference type="FunFam" id="3.30.300.30:FF:000008">
    <property type="entry name" value="2,3-dihydroxybenzoate-AMP ligase"/>
    <property type="match status" value="1"/>
</dbReference>
<dbReference type="EMBL" id="JAAKZW010000001">
    <property type="protein sequence ID" value="NGO74146.1"/>
    <property type="molecule type" value="Genomic_DNA"/>
</dbReference>
<evidence type="ECO:0000256" key="1">
    <source>
        <dbReference type="ARBA" id="ARBA00006432"/>
    </source>
</evidence>
<sequence>MYLTQSLHRAVQHTPDALATLYGERTRTHRESVDRIARFAGALRSFGIGDQARVGLLALNSDRYHETLFATWWAGGAVNPVNTRWSSKEIAYSLQESNTRVLVVDDTFVPLVDELRALWDGVHTVVHCGDGPTPPGLLSYEELVAGHDPLEDERAGGDRLAGIFYTGGTTGFPKGVMLSHASMLTSAYCGLATTRTVSPRGRTLHCAPLFHLAGLAVWNNQNVMGGSHIFLPAFEPTAVLTAIQDLRPTSLLLVPAMIQMLVDHPAAGDHDLDSVEWMGYGASPIAEALLRRAMARFPRAQFAQGYGMTELSPVATHLGPEDHARPELLRSAGRAVAGTEVMIVDPEDREVPRGAVGEIVVRGGGIMLGYWNRPEETAQTLRGGWMHTGDAGYMNDEGYIFIVDRIKDMIVTGGENVFSAEVENALAQHPAVASCAVIGVPDPEWGERVHAVVVTQPGAEVTAAELRLHCKEFIAGYKAPRTVDFCDALPLSPAGKILKRELRKPYWEQAERSVS</sequence>
<evidence type="ECO:0000313" key="6">
    <source>
        <dbReference type="Proteomes" id="UP000481109"/>
    </source>
</evidence>
<dbReference type="Gene3D" id="3.40.50.12780">
    <property type="entry name" value="N-terminal domain of ligase-like"/>
    <property type="match status" value="1"/>
</dbReference>
<comment type="similarity">
    <text evidence="1">Belongs to the ATP-dependent AMP-binding enzyme family.</text>
</comment>
<dbReference type="Proteomes" id="UP000481109">
    <property type="component" value="Unassembled WGS sequence"/>
</dbReference>
<name>A0A6G4X9C9_9ACTN</name>